<comment type="subcellular location">
    <subcellularLocation>
        <location evidence="2">Endoplasmic reticulum lumen</location>
    </subcellularLocation>
</comment>
<dbReference type="PANTHER" id="PTHR45815">
    <property type="entry name" value="PROTEIN DISULFIDE-ISOMERASE A6"/>
    <property type="match status" value="1"/>
</dbReference>
<keyword evidence="5" id="KW-0413">Isomerase</keyword>
<protein>
    <recommendedName>
        <fullName evidence="3">protein disulfide-isomerase</fullName>
        <ecNumber evidence="3">5.3.4.1</ecNumber>
    </recommendedName>
</protein>
<evidence type="ECO:0000256" key="6">
    <source>
        <dbReference type="ARBA" id="ARBA00023284"/>
    </source>
</evidence>
<dbReference type="Pfam" id="PF00085">
    <property type="entry name" value="Thioredoxin"/>
    <property type="match status" value="2"/>
</dbReference>
<sequence>MKTFITFLVVLLVNLNYGFYTADDHVIQITDFSTVLDDDACWIVEFYADWCGHCKSLAPIYKEAASKLKGIIKFGAVDMQKNGELGKPYGIKGFPTLKIFCSDKKSPSDYNGSRSVDAIVDQMKEELKKKMDSQSGKKQEESHSGEAVVELTESNFQSTVLDSDDLWLVAFVAPWCGHCKALKPNLKEAATRLMGKVKVGQVDSTVHSNLASKYDVRGYPTMKIFPAGPKQDSQEYEGGRDSNDIYEKMMSIYGETADPPEVYELLSKETINEHCSKVQLCIISVLPDILDCQSECRNKYIKTVKSVAESYKTKQWGWLWTSTGEHSDFETSLNMGGFSYPALAVINPKRSTYSLMRQSFSTTGMQTFFKQLLLTKKIAAEKWVENGFDLLDSVDPWDGKDGEYPSEDEYDRSDL</sequence>
<dbReference type="InterPro" id="IPR036249">
    <property type="entry name" value="Thioredoxin-like_sf"/>
</dbReference>
<feature type="signal peptide" evidence="7">
    <location>
        <begin position="1"/>
        <end position="18"/>
    </location>
</feature>
<evidence type="ECO:0000256" key="3">
    <source>
        <dbReference type="ARBA" id="ARBA00012723"/>
    </source>
</evidence>
<comment type="catalytic activity">
    <reaction evidence="1">
        <text>Catalyzes the rearrangement of -S-S- bonds in proteins.</text>
        <dbReference type="EC" id="5.3.4.1"/>
    </reaction>
</comment>
<dbReference type="Gene3D" id="3.40.30.10">
    <property type="entry name" value="Glutaredoxin"/>
    <property type="match status" value="3"/>
</dbReference>
<keyword evidence="6" id="KW-0676">Redox-active center</keyword>
<evidence type="ECO:0000313" key="10">
    <source>
        <dbReference type="Proteomes" id="UP000078046"/>
    </source>
</evidence>
<dbReference type="InterPro" id="IPR057305">
    <property type="entry name" value="Thioredox_PDIA6_C"/>
</dbReference>
<dbReference type="Pfam" id="PF24541">
    <property type="entry name" value="Thioredox_PDIA6_C"/>
    <property type="match status" value="1"/>
</dbReference>
<feature type="domain" description="Thioredoxin" evidence="8">
    <location>
        <begin position="8"/>
        <end position="128"/>
    </location>
</feature>
<proteinExistence type="predicted"/>
<dbReference type="PANTHER" id="PTHR45815:SF3">
    <property type="entry name" value="PROTEIN DISULFIDE-ISOMERASE A6"/>
    <property type="match status" value="1"/>
</dbReference>
<dbReference type="EMBL" id="LWCA01000222">
    <property type="protein sequence ID" value="OAF69839.1"/>
    <property type="molecule type" value="Genomic_DNA"/>
</dbReference>
<dbReference type="Proteomes" id="UP000078046">
    <property type="component" value="Unassembled WGS sequence"/>
</dbReference>
<dbReference type="AlphaFoldDB" id="A0A177B6D0"/>
<dbReference type="OrthoDB" id="10264505at2759"/>
<comment type="caution">
    <text evidence="9">The sequence shown here is derived from an EMBL/GenBank/DDBJ whole genome shotgun (WGS) entry which is preliminary data.</text>
</comment>
<reference evidence="9 10" key="1">
    <citation type="submission" date="2016-04" db="EMBL/GenBank/DDBJ databases">
        <title>The genome of Intoshia linei affirms orthonectids as highly simplified spiralians.</title>
        <authorList>
            <person name="Mikhailov K.V."/>
            <person name="Slusarev G.S."/>
            <person name="Nikitin M.A."/>
            <person name="Logacheva M.D."/>
            <person name="Penin A."/>
            <person name="Aleoshin V."/>
            <person name="Panchin Y.V."/>
        </authorList>
    </citation>
    <scope>NUCLEOTIDE SEQUENCE [LARGE SCALE GENOMIC DNA]</scope>
    <source>
        <strain evidence="9">Intl2013</strain>
        <tissue evidence="9">Whole animal</tissue>
    </source>
</reference>
<accession>A0A177B6D0</accession>
<evidence type="ECO:0000256" key="7">
    <source>
        <dbReference type="SAM" id="SignalP"/>
    </source>
</evidence>
<keyword evidence="10" id="KW-1185">Reference proteome</keyword>
<dbReference type="PROSITE" id="PS00194">
    <property type="entry name" value="THIOREDOXIN_1"/>
    <property type="match status" value="1"/>
</dbReference>
<dbReference type="PROSITE" id="PS51352">
    <property type="entry name" value="THIOREDOXIN_2"/>
    <property type="match status" value="2"/>
</dbReference>
<dbReference type="GO" id="GO:0005788">
    <property type="term" value="C:endoplasmic reticulum lumen"/>
    <property type="evidence" value="ECO:0007669"/>
    <property type="project" value="UniProtKB-SubCell"/>
</dbReference>
<keyword evidence="7" id="KW-0732">Signal</keyword>
<dbReference type="SUPFAM" id="SSF52833">
    <property type="entry name" value="Thioredoxin-like"/>
    <property type="match status" value="3"/>
</dbReference>
<keyword evidence="4" id="KW-1015">Disulfide bond</keyword>
<dbReference type="GO" id="GO:0003756">
    <property type="term" value="F:protein disulfide isomerase activity"/>
    <property type="evidence" value="ECO:0007669"/>
    <property type="project" value="UniProtKB-EC"/>
</dbReference>
<feature type="chain" id="PRO_5008056855" description="protein disulfide-isomerase" evidence="7">
    <location>
        <begin position="19"/>
        <end position="415"/>
    </location>
</feature>
<dbReference type="GO" id="GO:0034976">
    <property type="term" value="P:response to endoplasmic reticulum stress"/>
    <property type="evidence" value="ECO:0007669"/>
    <property type="project" value="TreeGrafter"/>
</dbReference>
<evidence type="ECO:0000256" key="5">
    <source>
        <dbReference type="ARBA" id="ARBA00023235"/>
    </source>
</evidence>
<feature type="domain" description="Thioredoxin" evidence="8">
    <location>
        <begin position="133"/>
        <end position="254"/>
    </location>
</feature>
<name>A0A177B6D0_9BILA</name>
<organism evidence="9 10">
    <name type="scientific">Intoshia linei</name>
    <dbReference type="NCBI Taxonomy" id="1819745"/>
    <lineage>
        <taxon>Eukaryota</taxon>
        <taxon>Metazoa</taxon>
        <taxon>Spiralia</taxon>
        <taxon>Lophotrochozoa</taxon>
        <taxon>Mesozoa</taxon>
        <taxon>Orthonectida</taxon>
        <taxon>Rhopaluridae</taxon>
        <taxon>Intoshia</taxon>
    </lineage>
</organism>
<evidence type="ECO:0000256" key="1">
    <source>
        <dbReference type="ARBA" id="ARBA00001182"/>
    </source>
</evidence>
<evidence type="ECO:0000256" key="2">
    <source>
        <dbReference type="ARBA" id="ARBA00004319"/>
    </source>
</evidence>
<evidence type="ECO:0000256" key="4">
    <source>
        <dbReference type="ARBA" id="ARBA00023157"/>
    </source>
</evidence>
<evidence type="ECO:0000313" key="9">
    <source>
        <dbReference type="EMBL" id="OAF69839.1"/>
    </source>
</evidence>
<dbReference type="PRINTS" id="PR00421">
    <property type="entry name" value="THIOREDOXIN"/>
</dbReference>
<dbReference type="InterPro" id="IPR017937">
    <property type="entry name" value="Thioredoxin_CS"/>
</dbReference>
<dbReference type="InterPro" id="IPR013766">
    <property type="entry name" value="Thioredoxin_domain"/>
</dbReference>
<evidence type="ECO:0000259" key="8">
    <source>
        <dbReference type="PROSITE" id="PS51352"/>
    </source>
</evidence>
<gene>
    <name evidence="9" type="ORF">A3Q56_02340</name>
</gene>
<dbReference type="EC" id="5.3.4.1" evidence="3"/>
<dbReference type="GO" id="GO:0015035">
    <property type="term" value="F:protein-disulfide reductase activity"/>
    <property type="evidence" value="ECO:0007669"/>
    <property type="project" value="TreeGrafter"/>
</dbReference>